<dbReference type="InterPro" id="IPR012337">
    <property type="entry name" value="RNaseH-like_sf"/>
</dbReference>
<evidence type="ECO:0000256" key="2">
    <source>
        <dbReference type="ARBA" id="ARBA00022722"/>
    </source>
</evidence>
<name>A0ABD2PG07_9CUCU</name>
<dbReference type="CDD" id="cd06141">
    <property type="entry name" value="WRN_exo"/>
    <property type="match status" value="1"/>
</dbReference>
<dbReference type="EMBL" id="JABFTP020000186">
    <property type="protein sequence ID" value="KAL3289660.1"/>
    <property type="molecule type" value="Genomic_DNA"/>
</dbReference>
<evidence type="ECO:0000313" key="14">
    <source>
        <dbReference type="Proteomes" id="UP001516400"/>
    </source>
</evidence>
<comment type="caution">
    <text evidence="13">The sequence shown here is derived from an EMBL/GenBank/DDBJ whole genome shotgun (WGS) entry which is preliminary data.</text>
</comment>
<reference evidence="13 14" key="1">
    <citation type="journal article" date="2021" name="BMC Biol.">
        <title>Horizontally acquired antibacterial genes associated with adaptive radiation of ladybird beetles.</title>
        <authorList>
            <person name="Li H.S."/>
            <person name="Tang X.F."/>
            <person name="Huang Y.H."/>
            <person name="Xu Z.Y."/>
            <person name="Chen M.L."/>
            <person name="Du X.Y."/>
            <person name="Qiu B.Y."/>
            <person name="Chen P.T."/>
            <person name="Zhang W."/>
            <person name="Slipinski A."/>
            <person name="Escalona H.E."/>
            <person name="Waterhouse R.M."/>
            <person name="Zwick A."/>
            <person name="Pang H."/>
        </authorList>
    </citation>
    <scope>NUCLEOTIDE SEQUENCE [LARGE SCALE GENOMIC DNA]</scope>
    <source>
        <strain evidence="13">SYSU2018</strain>
    </source>
</reference>
<evidence type="ECO:0000259" key="12">
    <source>
        <dbReference type="SMART" id="SM00474"/>
    </source>
</evidence>
<dbReference type="Gene3D" id="3.30.420.10">
    <property type="entry name" value="Ribonuclease H-like superfamily/Ribonuclease H"/>
    <property type="match status" value="1"/>
</dbReference>
<dbReference type="GO" id="GO:0046872">
    <property type="term" value="F:metal ion binding"/>
    <property type="evidence" value="ECO:0007669"/>
    <property type="project" value="UniProtKB-KW"/>
</dbReference>
<evidence type="ECO:0000313" key="13">
    <source>
        <dbReference type="EMBL" id="KAL3289660.1"/>
    </source>
</evidence>
<feature type="domain" description="3'-5' exonuclease" evidence="12">
    <location>
        <begin position="1"/>
        <end position="181"/>
    </location>
</feature>
<dbReference type="PANTHER" id="PTHR13620">
    <property type="entry name" value="3-5 EXONUCLEASE"/>
    <property type="match status" value="1"/>
</dbReference>
<keyword evidence="3" id="KW-0479">Metal-binding</keyword>
<evidence type="ECO:0000256" key="3">
    <source>
        <dbReference type="ARBA" id="ARBA00022723"/>
    </source>
</evidence>
<comment type="function">
    <text evidence="11">Has exonuclease activity on both single-stranded and duplex templates bearing overhangs, but not blunt ended duplex DNA, and cleaves in a 3'-5' direction. Essential for the formation of DNA replication focal centers. Has an important role in maintaining genome stability.</text>
</comment>
<keyword evidence="2" id="KW-0540">Nuclease</keyword>
<keyword evidence="6" id="KW-0460">Magnesium</keyword>
<evidence type="ECO:0000256" key="8">
    <source>
        <dbReference type="ARBA" id="ARBA00037949"/>
    </source>
</evidence>
<proteinExistence type="inferred from homology"/>
<dbReference type="InterPro" id="IPR002562">
    <property type="entry name" value="3'-5'_exonuclease_dom"/>
</dbReference>
<evidence type="ECO:0000256" key="1">
    <source>
        <dbReference type="ARBA" id="ARBA00004123"/>
    </source>
</evidence>
<comment type="similarity">
    <text evidence="8">Belongs to the WRNexo family.</text>
</comment>
<evidence type="ECO:0000256" key="11">
    <source>
        <dbReference type="ARBA" id="ARBA00045901"/>
    </source>
</evidence>
<gene>
    <name evidence="13" type="ORF">HHI36_023068</name>
</gene>
<dbReference type="GO" id="GO:0005634">
    <property type="term" value="C:nucleus"/>
    <property type="evidence" value="ECO:0007669"/>
    <property type="project" value="UniProtKB-SubCell"/>
</dbReference>
<evidence type="ECO:0000256" key="5">
    <source>
        <dbReference type="ARBA" id="ARBA00022839"/>
    </source>
</evidence>
<keyword evidence="7" id="KW-0539">Nucleus</keyword>
<dbReference type="GO" id="GO:0008408">
    <property type="term" value="F:3'-5' exonuclease activity"/>
    <property type="evidence" value="ECO:0007669"/>
    <property type="project" value="UniProtKB-ARBA"/>
</dbReference>
<sequence>MIGCAMACDELLKIVENSDKPIVMGFDMEWPFSFKTGPGKTAVIQISPDLDVTYLLHVSEIKKLPMGLCKLLAHPLVRLTGNNIKNDVRKLSRDFQVSDVDKIIENCIDCGTFANEVLPFTQRWSLEGLVEYLLNMRISKDKKVRMSKWSIIPLNDDQKIYAATDTYASLRVYLQIKKFQEDPSGIENLPLVI</sequence>
<evidence type="ECO:0000256" key="7">
    <source>
        <dbReference type="ARBA" id="ARBA00023242"/>
    </source>
</evidence>
<keyword evidence="14" id="KW-1185">Reference proteome</keyword>
<keyword evidence="4" id="KW-0378">Hydrolase</keyword>
<dbReference type="PANTHER" id="PTHR13620:SF109">
    <property type="entry name" value="3'-5' EXONUCLEASE"/>
    <property type="match status" value="1"/>
</dbReference>
<dbReference type="SMART" id="SM00474">
    <property type="entry name" value="35EXOc"/>
    <property type="match status" value="1"/>
</dbReference>
<evidence type="ECO:0000256" key="4">
    <source>
        <dbReference type="ARBA" id="ARBA00022801"/>
    </source>
</evidence>
<dbReference type="InterPro" id="IPR036397">
    <property type="entry name" value="RNaseH_sf"/>
</dbReference>
<evidence type="ECO:0000256" key="6">
    <source>
        <dbReference type="ARBA" id="ARBA00022842"/>
    </source>
</evidence>
<dbReference type="InterPro" id="IPR051132">
    <property type="entry name" value="3-5_Exonuclease_domain"/>
</dbReference>
<organism evidence="13 14">
    <name type="scientific">Cryptolaemus montrouzieri</name>
    <dbReference type="NCBI Taxonomy" id="559131"/>
    <lineage>
        <taxon>Eukaryota</taxon>
        <taxon>Metazoa</taxon>
        <taxon>Ecdysozoa</taxon>
        <taxon>Arthropoda</taxon>
        <taxon>Hexapoda</taxon>
        <taxon>Insecta</taxon>
        <taxon>Pterygota</taxon>
        <taxon>Neoptera</taxon>
        <taxon>Endopterygota</taxon>
        <taxon>Coleoptera</taxon>
        <taxon>Polyphaga</taxon>
        <taxon>Cucujiformia</taxon>
        <taxon>Coccinelloidea</taxon>
        <taxon>Coccinellidae</taxon>
        <taxon>Scymninae</taxon>
        <taxon>Scymnini</taxon>
        <taxon>Cryptolaemus</taxon>
    </lineage>
</organism>
<dbReference type="Pfam" id="PF01612">
    <property type="entry name" value="DNA_pol_A_exo1"/>
    <property type="match status" value="1"/>
</dbReference>
<accession>A0ABD2PG07</accession>
<dbReference type="Proteomes" id="UP001516400">
    <property type="component" value="Unassembled WGS sequence"/>
</dbReference>
<evidence type="ECO:0000256" key="10">
    <source>
        <dbReference type="ARBA" id="ARBA00042761"/>
    </source>
</evidence>
<keyword evidence="5" id="KW-0269">Exonuclease</keyword>
<dbReference type="SUPFAM" id="SSF53098">
    <property type="entry name" value="Ribonuclease H-like"/>
    <property type="match status" value="1"/>
</dbReference>
<comment type="subcellular location">
    <subcellularLocation>
        <location evidence="1">Nucleus</location>
    </subcellularLocation>
</comment>
<evidence type="ECO:0000256" key="9">
    <source>
        <dbReference type="ARBA" id="ARBA00040531"/>
    </source>
</evidence>
<protein>
    <recommendedName>
        <fullName evidence="9">3'-5' exonuclease</fullName>
    </recommendedName>
    <alternativeName>
        <fullName evidence="10">Werner Syndrome-like exonuclease</fullName>
    </alternativeName>
</protein>
<dbReference type="AlphaFoldDB" id="A0ABD2PG07"/>